<evidence type="ECO:0000313" key="3">
    <source>
        <dbReference type="Proteomes" id="UP000636479"/>
    </source>
</evidence>
<keyword evidence="3" id="KW-1185">Reference proteome</keyword>
<dbReference type="GO" id="GO:0030246">
    <property type="term" value="F:carbohydrate binding"/>
    <property type="evidence" value="ECO:0007669"/>
    <property type="project" value="InterPro"/>
</dbReference>
<reference evidence="2" key="1">
    <citation type="submission" date="2020-05" db="EMBL/GenBank/DDBJ databases">
        <title>Mycena genomes resolve the evolution of fungal bioluminescence.</title>
        <authorList>
            <person name="Tsai I.J."/>
        </authorList>
    </citation>
    <scope>NUCLEOTIDE SEQUENCE</scope>
    <source>
        <strain evidence="2">171206Taipei</strain>
    </source>
</reference>
<evidence type="ECO:0000313" key="2">
    <source>
        <dbReference type="EMBL" id="KAF7291270.1"/>
    </source>
</evidence>
<proteinExistence type="predicted"/>
<dbReference type="InterPro" id="IPR018909">
    <property type="entry name" value="Eng1_septum"/>
</dbReference>
<dbReference type="Pfam" id="PF10645">
    <property type="entry name" value="Carb_bind"/>
    <property type="match status" value="2"/>
</dbReference>
<dbReference type="Proteomes" id="UP000636479">
    <property type="component" value="Unassembled WGS sequence"/>
</dbReference>
<dbReference type="OrthoDB" id="3000963at2759"/>
<feature type="domain" description="Endo-1,3(4)-beta-glucanase 1 carbohydrate binding" evidence="1">
    <location>
        <begin position="115"/>
        <end position="163"/>
    </location>
</feature>
<comment type="caution">
    <text evidence="2">The sequence shown here is derived from an EMBL/GenBank/DDBJ whole genome shotgun (WGS) entry which is preliminary data.</text>
</comment>
<feature type="domain" description="Endo-1,3(4)-beta-glucanase 1 carbohydrate binding" evidence="1">
    <location>
        <begin position="177"/>
        <end position="224"/>
    </location>
</feature>
<protein>
    <recommendedName>
        <fullName evidence="1">Endo-1,3(4)-beta-glucanase 1 carbohydrate binding domain-containing protein</fullName>
    </recommendedName>
</protein>
<name>A0A8H6S2Y2_9AGAR</name>
<organism evidence="2 3">
    <name type="scientific">Mycena indigotica</name>
    <dbReference type="NCBI Taxonomy" id="2126181"/>
    <lineage>
        <taxon>Eukaryota</taxon>
        <taxon>Fungi</taxon>
        <taxon>Dikarya</taxon>
        <taxon>Basidiomycota</taxon>
        <taxon>Agaricomycotina</taxon>
        <taxon>Agaricomycetes</taxon>
        <taxon>Agaricomycetidae</taxon>
        <taxon>Agaricales</taxon>
        <taxon>Marasmiineae</taxon>
        <taxon>Mycenaceae</taxon>
        <taxon>Mycena</taxon>
    </lineage>
</organism>
<sequence>MDFGSKKATIWIQVPNYTTGSDSNCALASGNIHCAIGRAKFGPKLIFASVPCPSTIHLSSTGHGAVWMPKTFYRAYKRPWIIFTSCNSKMHSLSLSAAFVTALATTSALAQTLLTCGASTYFYSTASCFDNAVLCPVVNGVRTISCNGLCYDPNKFTCDNTTLIGYNPNLSGQLFDCGAARYDPSAYVCYDGDFLCPKSETIAYLPCGDACYWPDSYTCSNGTLGPNPGPRDCIPNFSDNIFCNDQGCFELECCPGLIAVADKCRDPCDFGPIC</sequence>
<accession>A0A8H6S2Y2</accession>
<gene>
    <name evidence="2" type="ORF">MIND_01270800</name>
</gene>
<evidence type="ECO:0000259" key="1">
    <source>
        <dbReference type="Pfam" id="PF10645"/>
    </source>
</evidence>
<dbReference type="RefSeq" id="XP_037214392.1">
    <property type="nucleotide sequence ID" value="XM_037369186.1"/>
</dbReference>
<dbReference type="GeneID" id="59351702"/>
<dbReference type="AlphaFoldDB" id="A0A8H6S2Y2"/>
<dbReference type="EMBL" id="JACAZF010000013">
    <property type="protein sequence ID" value="KAF7291270.1"/>
    <property type="molecule type" value="Genomic_DNA"/>
</dbReference>